<protein>
    <submittedName>
        <fullName evidence="2">Uncharacterized protein</fullName>
    </submittedName>
</protein>
<feature type="compositionally biased region" description="Acidic residues" evidence="1">
    <location>
        <begin position="41"/>
        <end position="55"/>
    </location>
</feature>
<evidence type="ECO:0000313" key="2">
    <source>
        <dbReference type="EMBL" id="RKK14165.1"/>
    </source>
</evidence>
<proteinExistence type="predicted"/>
<dbReference type="EMBL" id="MRCU01000007">
    <property type="protein sequence ID" value="RKK14165.1"/>
    <property type="molecule type" value="Genomic_DNA"/>
</dbReference>
<dbReference type="Proteomes" id="UP000270866">
    <property type="component" value="Chromosome 9"/>
</dbReference>
<feature type="region of interest" description="Disordered" evidence="1">
    <location>
        <begin position="36"/>
        <end position="55"/>
    </location>
</feature>
<sequence length="55" mass="6546">MIPWRVYCHNSGFFQWRFGTALSIRGLDCEAEHWKTRAAESEEDTGEGNWYFDDE</sequence>
<accession>A0A3L6N9P5</accession>
<evidence type="ECO:0000256" key="1">
    <source>
        <dbReference type="SAM" id="MobiDB-lite"/>
    </source>
</evidence>
<dbReference type="AlphaFoldDB" id="A0A3L6N9P5"/>
<evidence type="ECO:0000313" key="3">
    <source>
        <dbReference type="Proteomes" id="UP000270866"/>
    </source>
</evidence>
<name>A0A3L6N9P5_FUSOX</name>
<gene>
    <name evidence="2" type="ORF">BFJ65_g10734</name>
</gene>
<organism evidence="2 3">
    <name type="scientific">Fusarium oxysporum f. sp. cepae</name>
    <dbReference type="NCBI Taxonomy" id="396571"/>
    <lineage>
        <taxon>Eukaryota</taxon>
        <taxon>Fungi</taxon>
        <taxon>Dikarya</taxon>
        <taxon>Ascomycota</taxon>
        <taxon>Pezizomycotina</taxon>
        <taxon>Sordariomycetes</taxon>
        <taxon>Hypocreomycetidae</taxon>
        <taxon>Hypocreales</taxon>
        <taxon>Nectriaceae</taxon>
        <taxon>Fusarium</taxon>
        <taxon>Fusarium oxysporum species complex</taxon>
    </lineage>
</organism>
<reference evidence="2 3" key="1">
    <citation type="journal article" date="2018" name="Sci. Rep.">
        <title>Characterisation of pathogen-specific regions and novel effector candidates in Fusarium oxysporum f. sp. cepae.</title>
        <authorList>
            <person name="Armitage A.D."/>
            <person name="Taylor A."/>
            <person name="Sobczyk M.K."/>
            <person name="Baxter L."/>
            <person name="Greenfield B.P."/>
            <person name="Bates H.J."/>
            <person name="Wilson F."/>
            <person name="Jackson A.C."/>
            <person name="Ott S."/>
            <person name="Harrison R.J."/>
            <person name="Clarkson J.P."/>
        </authorList>
    </citation>
    <scope>NUCLEOTIDE SEQUENCE [LARGE SCALE GENOMIC DNA]</scope>
    <source>
        <strain evidence="2 3">FoC_Fus2</strain>
    </source>
</reference>
<comment type="caution">
    <text evidence="2">The sequence shown here is derived from an EMBL/GenBank/DDBJ whole genome shotgun (WGS) entry which is preliminary data.</text>
</comment>